<dbReference type="InterPro" id="IPR001279">
    <property type="entry name" value="Metallo-B-lactamas"/>
</dbReference>
<evidence type="ECO:0000256" key="1">
    <source>
        <dbReference type="SAM" id="MobiDB-lite"/>
    </source>
</evidence>
<sequence>MAYSSIFEAAPDIQREQPSASHYANGQFHNLTQERGLNSAGSLKGIWRYLTEKSPEASPGATLEVLPLSPADLQQAPDQSLWRLGHSTVLLKLEGKFWLTDPVFAERASPFSFAGPKRFHAAPIAREDLPPIEAVILSHDHYDHLDQASILAIADKVGMFVTPLGVGERLIGWGIPATKIQQLDWWEETQVGALRLIATPAQHFSGRSLTDRNRTLWASWVLIAPHSRVFFSGDSGYFPGFREIGDRFGPFDLTLIENRAYNEAWADVHMQPEQSLQAHIDLKGQRLVPIHNGTFDLALHAWTEPLERITALAEQGSVALSTPRFGERLDIHAGNSTHAWWRQQPEDKAAQAQPRPRNPKVALIAASAS</sequence>
<accession>A0ABX2IKX9</accession>
<dbReference type="Gene3D" id="3.60.15.10">
    <property type="entry name" value="Ribonuclease Z/Hydroxyacylglutathione hydrolase-like"/>
    <property type="match status" value="1"/>
</dbReference>
<name>A0ABX2IKX9_9RHOO</name>
<keyword evidence="4" id="KW-1185">Reference proteome</keyword>
<protein>
    <submittedName>
        <fullName evidence="3">MBL fold metallo-hydrolase</fullName>
    </submittedName>
</protein>
<dbReference type="PANTHER" id="PTHR15032">
    <property type="entry name" value="N-ACYL-PHOSPHATIDYLETHANOLAMINE-HYDROLYZING PHOSPHOLIPASE D"/>
    <property type="match status" value="1"/>
</dbReference>
<gene>
    <name evidence="3" type="ORF">HJ583_008115</name>
</gene>
<dbReference type="SUPFAM" id="SSF56281">
    <property type="entry name" value="Metallo-hydrolase/oxidoreductase"/>
    <property type="match status" value="1"/>
</dbReference>
<dbReference type="PANTHER" id="PTHR15032:SF4">
    <property type="entry name" value="N-ACYL-PHOSPHATIDYLETHANOLAMINE-HYDROLYZING PHOSPHOLIPASE D"/>
    <property type="match status" value="1"/>
</dbReference>
<evidence type="ECO:0000313" key="4">
    <source>
        <dbReference type="Proteomes" id="UP000778523"/>
    </source>
</evidence>
<dbReference type="Pfam" id="PF12706">
    <property type="entry name" value="Lactamase_B_2"/>
    <property type="match status" value="1"/>
</dbReference>
<dbReference type="Proteomes" id="UP000778523">
    <property type="component" value="Unassembled WGS sequence"/>
</dbReference>
<evidence type="ECO:0000313" key="3">
    <source>
        <dbReference type="EMBL" id="NSL54986.1"/>
    </source>
</evidence>
<feature type="domain" description="Metallo-beta-lactamase" evidence="2">
    <location>
        <begin position="99"/>
        <end position="291"/>
    </location>
</feature>
<organism evidence="3 4">
    <name type="scientific">Uliginosibacterium aquaticum</name>
    <dbReference type="NCBI Taxonomy" id="2731212"/>
    <lineage>
        <taxon>Bacteria</taxon>
        <taxon>Pseudomonadati</taxon>
        <taxon>Pseudomonadota</taxon>
        <taxon>Betaproteobacteria</taxon>
        <taxon>Rhodocyclales</taxon>
        <taxon>Zoogloeaceae</taxon>
        <taxon>Uliginosibacterium</taxon>
    </lineage>
</organism>
<feature type="region of interest" description="Disordered" evidence="1">
    <location>
        <begin position="344"/>
        <end position="369"/>
    </location>
</feature>
<dbReference type="InterPro" id="IPR036866">
    <property type="entry name" value="RibonucZ/Hydroxyglut_hydro"/>
</dbReference>
<evidence type="ECO:0000259" key="2">
    <source>
        <dbReference type="Pfam" id="PF12706"/>
    </source>
</evidence>
<reference evidence="3 4" key="1">
    <citation type="submission" date="2020-06" db="EMBL/GenBank/DDBJ databases">
        <title>Draft genome of Uliginosibacterium sp. IMCC34675.</title>
        <authorList>
            <person name="Song J."/>
        </authorList>
    </citation>
    <scope>NUCLEOTIDE SEQUENCE [LARGE SCALE GENOMIC DNA]</scope>
    <source>
        <strain evidence="3 4">IMCC34675</strain>
    </source>
</reference>
<dbReference type="EMBL" id="JABCSC020000002">
    <property type="protein sequence ID" value="NSL54986.1"/>
    <property type="molecule type" value="Genomic_DNA"/>
</dbReference>
<comment type="caution">
    <text evidence="3">The sequence shown here is derived from an EMBL/GenBank/DDBJ whole genome shotgun (WGS) entry which is preliminary data.</text>
</comment>
<proteinExistence type="predicted"/>